<evidence type="ECO:0000313" key="2">
    <source>
        <dbReference type="Proteomes" id="UP001066276"/>
    </source>
</evidence>
<accession>A0AAV7VN44</accession>
<dbReference type="Proteomes" id="UP001066276">
    <property type="component" value="Chromosome 2_1"/>
</dbReference>
<dbReference type="AlphaFoldDB" id="A0AAV7VN44"/>
<reference evidence="1" key="1">
    <citation type="journal article" date="2022" name="bioRxiv">
        <title>Sequencing and chromosome-scale assembly of the giantPleurodeles waltlgenome.</title>
        <authorList>
            <person name="Brown T."/>
            <person name="Elewa A."/>
            <person name="Iarovenko S."/>
            <person name="Subramanian E."/>
            <person name="Araus A.J."/>
            <person name="Petzold A."/>
            <person name="Susuki M."/>
            <person name="Suzuki K.-i.T."/>
            <person name="Hayashi T."/>
            <person name="Toyoda A."/>
            <person name="Oliveira C."/>
            <person name="Osipova E."/>
            <person name="Leigh N.D."/>
            <person name="Simon A."/>
            <person name="Yun M.H."/>
        </authorList>
    </citation>
    <scope>NUCLEOTIDE SEQUENCE</scope>
    <source>
        <strain evidence="1">20211129_DDA</strain>
        <tissue evidence="1">Liver</tissue>
    </source>
</reference>
<protein>
    <submittedName>
        <fullName evidence="1">Uncharacterized protein</fullName>
    </submittedName>
</protein>
<comment type="caution">
    <text evidence="1">The sequence shown here is derived from an EMBL/GenBank/DDBJ whole genome shotgun (WGS) entry which is preliminary data.</text>
</comment>
<keyword evidence="2" id="KW-1185">Reference proteome</keyword>
<evidence type="ECO:0000313" key="1">
    <source>
        <dbReference type="EMBL" id="KAJ1201806.1"/>
    </source>
</evidence>
<name>A0AAV7VN44_PLEWA</name>
<sequence>MTAGPVELTSEWLEAASAAQPVRGAHGVGGPVLCGGSSVPRGGVVIAGDVGQGGSGEEGGTRGVALRASGAESLDWWSCEARQLVDAGTGGSAVDSNHRVEIQQEQWW</sequence>
<proteinExistence type="predicted"/>
<dbReference type="EMBL" id="JANPWB010000003">
    <property type="protein sequence ID" value="KAJ1201806.1"/>
    <property type="molecule type" value="Genomic_DNA"/>
</dbReference>
<organism evidence="1 2">
    <name type="scientific">Pleurodeles waltl</name>
    <name type="common">Iberian ribbed newt</name>
    <dbReference type="NCBI Taxonomy" id="8319"/>
    <lineage>
        <taxon>Eukaryota</taxon>
        <taxon>Metazoa</taxon>
        <taxon>Chordata</taxon>
        <taxon>Craniata</taxon>
        <taxon>Vertebrata</taxon>
        <taxon>Euteleostomi</taxon>
        <taxon>Amphibia</taxon>
        <taxon>Batrachia</taxon>
        <taxon>Caudata</taxon>
        <taxon>Salamandroidea</taxon>
        <taxon>Salamandridae</taxon>
        <taxon>Pleurodelinae</taxon>
        <taxon>Pleurodeles</taxon>
    </lineage>
</organism>
<gene>
    <name evidence="1" type="ORF">NDU88_005612</name>
</gene>